<feature type="transmembrane region" description="Helical" evidence="1">
    <location>
        <begin position="243"/>
        <end position="266"/>
    </location>
</feature>
<evidence type="ECO:0000259" key="3">
    <source>
        <dbReference type="Pfam" id="PF13194"/>
    </source>
</evidence>
<keyword evidence="5" id="KW-1185">Reference proteome</keyword>
<dbReference type="HOGENOM" id="CLU_036781_1_1_4"/>
<feature type="transmembrane region" description="Helical" evidence="1">
    <location>
        <begin position="413"/>
        <end position="431"/>
    </location>
</feature>
<feature type="transmembrane region" description="Helical" evidence="1">
    <location>
        <begin position="151"/>
        <end position="169"/>
    </location>
</feature>
<feature type="transmembrane region" description="Helical" evidence="1">
    <location>
        <begin position="211"/>
        <end position="231"/>
    </location>
</feature>
<feature type="transmembrane region" description="Helical" evidence="1">
    <location>
        <begin position="120"/>
        <end position="139"/>
    </location>
</feature>
<feature type="transmembrane region" description="Helical" evidence="1">
    <location>
        <begin position="320"/>
        <end position="340"/>
    </location>
</feature>
<organism evidence="4 5">
    <name type="scientific">Leptothrix cholodnii (strain ATCC 51168 / LMG 8142 / SP-6)</name>
    <name type="common">Leptothrix discophora (strain SP-6)</name>
    <dbReference type="NCBI Taxonomy" id="395495"/>
    <lineage>
        <taxon>Bacteria</taxon>
        <taxon>Pseudomonadati</taxon>
        <taxon>Pseudomonadota</taxon>
        <taxon>Betaproteobacteria</taxon>
        <taxon>Burkholderiales</taxon>
        <taxon>Sphaerotilaceae</taxon>
        <taxon>Leptothrix</taxon>
    </lineage>
</organism>
<keyword evidence="1" id="KW-0472">Membrane</keyword>
<name>B1Y4L3_LEPCP</name>
<evidence type="ECO:0000256" key="1">
    <source>
        <dbReference type="SAM" id="Phobius"/>
    </source>
</evidence>
<dbReference type="eggNOG" id="COG3174">
    <property type="taxonomic scope" value="Bacteria"/>
</dbReference>
<keyword evidence="1" id="KW-1133">Transmembrane helix</keyword>
<feature type="transmembrane region" description="Helical" evidence="1">
    <location>
        <begin position="66"/>
        <end position="84"/>
    </location>
</feature>
<dbReference type="AlphaFoldDB" id="B1Y4L3"/>
<feature type="transmembrane region" description="Helical" evidence="1">
    <location>
        <begin position="273"/>
        <end position="293"/>
    </location>
</feature>
<proteinExistence type="predicted"/>
<dbReference type="InterPro" id="IPR025105">
    <property type="entry name" value="DUF4010"/>
</dbReference>
<feature type="transmembrane region" description="Helical" evidence="1">
    <location>
        <begin position="381"/>
        <end position="404"/>
    </location>
</feature>
<feature type="domain" description="MgtC/SapB/SrpB/YhiD N-terminal" evidence="2">
    <location>
        <begin position="16"/>
        <end position="141"/>
    </location>
</feature>
<accession>B1Y4L3</accession>
<dbReference type="InterPro" id="IPR049177">
    <property type="entry name" value="MgtC_SapB_SrpB_YhiD_N"/>
</dbReference>
<dbReference type="Pfam" id="PF13194">
    <property type="entry name" value="DUF4010"/>
    <property type="match status" value="1"/>
</dbReference>
<dbReference type="PANTHER" id="PTHR39084:SF1">
    <property type="entry name" value="DUF4010 DOMAIN-CONTAINING PROTEIN"/>
    <property type="match status" value="1"/>
</dbReference>
<evidence type="ECO:0000313" key="4">
    <source>
        <dbReference type="EMBL" id="ACB33452.1"/>
    </source>
</evidence>
<dbReference type="RefSeq" id="WP_012346214.1">
    <property type="nucleotide sequence ID" value="NC_010524.1"/>
</dbReference>
<feature type="transmembrane region" description="Helical" evidence="1">
    <location>
        <begin position="184"/>
        <end position="204"/>
    </location>
</feature>
<dbReference type="EMBL" id="CP001013">
    <property type="protein sequence ID" value="ACB33452.1"/>
    <property type="molecule type" value="Genomic_DNA"/>
</dbReference>
<feature type="transmembrane region" description="Helical" evidence="1">
    <location>
        <begin position="12"/>
        <end position="32"/>
    </location>
</feature>
<dbReference type="KEGG" id="lch:Lcho_1183"/>
<protein>
    <submittedName>
        <fullName evidence="4">Membrane protein-like protein</fullName>
    </submittedName>
</protein>
<gene>
    <name evidence="4" type="ordered locus">Lcho_1183</name>
</gene>
<feature type="transmembrane region" description="Helical" evidence="1">
    <location>
        <begin position="44"/>
        <end position="60"/>
    </location>
</feature>
<dbReference type="PANTHER" id="PTHR39084">
    <property type="entry name" value="MEMBRANE PROTEIN-RELATED"/>
    <property type="match status" value="1"/>
</dbReference>
<keyword evidence="1" id="KW-0812">Transmembrane</keyword>
<reference evidence="4 5" key="1">
    <citation type="submission" date="2008-03" db="EMBL/GenBank/DDBJ databases">
        <title>Complete sequence of Leptothrix cholodnii SP-6.</title>
        <authorList>
            <consortium name="US DOE Joint Genome Institute"/>
            <person name="Copeland A."/>
            <person name="Lucas S."/>
            <person name="Lapidus A."/>
            <person name="Glavina del Rio T."/>
            <person name="Dalin E."/>
            <person name="Tice H."/>
            <person name="Bruce D."/>
            <person name="Goodwin L."/>
            <person name="Pitluck S."/>
            <person name="Chertkov O."/>
            <person name="Brettin T."/>
            <person name="Detter J.C."/>
            <person name="Han C."/>
            <person name="Kuske C.R."/>
            <person name="Schmutz J."/>
            <person name="Larimer F."/>
            <person name="Land M."/>
            <person name="Hauser L."/>
            <person name="Kyrpides N."/>
            <person name="Lykidis A."/>
            <person name="Emerson D."/>
            <person name="Richardson P."/>
        </authorList>
    </citation>
    <scope>NUCLEOTIDE SEQUENCE [LARGE SCALE GENOMIC DNA]</scope>
    <source>
        <strain evidence="5">ATCC 51168 / LMG 8142 / SP-6</strain>
    </source>
</reference>
<feature type="domain" description="DUF4010" evidence="3">
    <location>
        <begin position="189"/>
        <end position="405"/>
    </location>
</feature>
<dbReference type="Pfam" id="PF02308">
    <property type="entry name" value="MgtC"/>
    <property type="match status" value="1"/>
</dbReference>
<sequence length="433" mass="43775">MLNAQSLALDPVVAGLASALAVGLLIGLERGWSERLRAEGSRVAGLRTFGLIGLFGGVSATLRGEFGAAVLVAGLIGLAVLGAVSYREWVRASGSLSATSTIAALLTYVLGALAASGAPALAVGVAVVAAVLLNLKPTLHRWLRLIEHRELSAALQMLVLSVVVLPLLPDRGFGPYEALNPYRMWWAVVLVSGLSLGGDIAMRFSGPQRGLIWTGLLGGLASSTAATLALSRRVRQAPAHVDAAVAGTLAACGVMFIRMTVIVLTLQPALGTSLTAPLLVPGGVLLALSVLQWRRREPAPPGAVASPETPAADEPAPFDLGVALGFGAFLGLMAVLTRLVHDLYGALGLYGLAALSGLADVDAILISITRMHAGDGVATTAIVLAVGLAVGSNMLAKAGIAWVVGGAAMGRRVLAGYGVAALAGVLAAASLSG</sequence>
<feature type="transmembrane region" description="Helical" evidence="1">
    <location>
        <begin position="347"/>
        <end position="369"/>
    </location>
</feature>
<evidence type="ECO:0000313" key="5">
    <source>
        <dbReference type="Proteomes" id="UP000001693"/>
    </source>
</evidence>
<evidence type="ECO:0000259" key="2">
    <source>
        <dbReference type="Pfam" id="PF02308"/>
    </source>
</evidence>
<dbReference type="Proteomes" id="UP000001693">
    <property type="component" value="Chromosome"/>
</dbReference>